<accession>A0A936YQU8</accession>
<organism evidence="2 3">
    <name type="scientific">Rhizobium setariae</name>
    <dbReference type="NCBI Taxonomy" id="2801340"/>
    <lineage>
        <taxon>Bacteria</taxon>
        <taxon>Pseudomonadati</taxon>
        <taxon>Pseudomonadota</taxon>
        <taxon>Alphaproteobacteria</taxon>
        <taxon>Hyphomicrobiales</taxon>
        <taxon>Rhizobiaceae</taxon>
        <taxon>Rhizobium/Agrobacterium group</taxon>
        <taxon>Rhizobium</taxon>
    </lineage>
</organism>
<dbReference type="InterPro" id="IPR001387">
    <property type="entry name" value="Cro/C1-type_HTH"/>
</dbReference>
<proteinExistence type="predicted"/>
<dbReference type="SUPFAM" id="SSF47413">
    <property type="entry name" value="lambda repressor-like DNA-binding domains"/>
    <property type="match status" value="1"/>
</dbReference>
<evidence type="ECO:0000313" key="3">
    <source>
        <dbReference type="Proteomes" id="UP000633219"/>
    </source>
</evidence>
<sequence length="96" mass="10421">MIKSAVQFGARVRAKRRALGWTQAQLAERCGTAERFIVELEGGKPTCQLEQSIVAARVVGIALGDTKTALSPMMVARMIFLGTPRILIALHVYPLA</sequence>
<reference evidence="2" key="1">
    <citation type="submission" date="2021-01" db="EMBL/GenBank/DDBJ databases">
        <title>Rhizobium sp. strain KVB221 16S ribosomal RNA gene Genome sequencing and assembly.</title>
        <authorList>
            <person name="Kang M."/>
        </authorList>
    </citation>
    <scope>NUCLEOTIDE SEQUENCE</scope>
    <source>
        <strain evidence="2">KVB221</strain>
    </source>
</reference>
<dbReference type="InterPro" id="IPR010982">
    <property type="entry name" value="Lambda_DNA-bd_dom_sf"/>
</dbReference>
<evidence type="ECO:0000259" key="1">
    <source>
        <dbReference type="PROSITE" id="PS50943"/>
    </source>
</evidence>
<comment type="caution">
    <text evidence="2">The sequence shown here is derived from an EMBL/GenBank/DDBJ whole genome shotgun (WGS) entry which is preliminary data.</text>
</comment>
<dbReference type="SMART" id="SM00530">
    <property type="entry name" value="HTH_XRE"/>
    <property type="match status" value="1"/>
</dbReference>
<name>A0A936YQU8_9HYPH</name>
<dbReference type="GO" id="GO:0003677">
    <property type="term" value="F:DNA binding"/>
    <property type="evidence" value="ECO:0007669"/>
    <property type="project" value="InterPro"/>
</dbReference>
<protein>
    <submittedName>
        <fullName evidence="2">Helix-turn-helix transcriptional regulator</fullName>
    </submittedName>
</protein>
<gene>
    <name evidence="2" type="ORF">JJB09_02490</name>
</gene>
<dbReference type="Proteomes" id="UP000633219">
    <property type="component" value="Unassembled WGS sequence"/>
</dbReference>
<dbReference type="AlphaFoldDB" id="A0A936YQU8"/>
<feature type="domain" description="HTH cro/C1-type" evidence="1">
    <location>
        <begin position="12"/>
        <end position="44"/>
    </location>
</feature>
<dbReference type="CDD" id="cd00093">
    <property type="entry name" value="HTH_XRE"/>
    <property type="match status" value="1"/>
</dbReference>
<keyword evidence="3" id="KW-1185">Reference proteome</keyword>
<dbReference type="Pfam" id="PF13560">
    <property type="entry name" value="HTH_31"/>
    <property type="match status" value="1"/>
</dbReference>
<evidence type="ECO:0000313" key="2">
    <source>
        <dbReference type="EMBL" id="MBL0370887.1"/>
    </source>
</evidence>
<dbReference type="PROSITE" id="PS50943">
    <property type="entry name" value="HTH_CROC1"/>
    <property type="match status" value="1"/>
</dbReference>
<dbReference type="Gene3D" id="1.10.260.40">
    <property type="entry name" value="lambda repressor-like DNA-binding domains"/>
    <property type="match status" value="1"/>
</dbReference>
<dbReference type="EMBL" id="JAEQNC010000001">
    <property type="protein sequence ID" value="MBL0370887.1"/>
    <property type="molecule type" value="Genomic_DNA"/>
</dbReference>
<dbReference type="RefSeq" id="WP_201652527.1">
    <property type="nucleotide sequence ID" value="NZ_JAEQNC010000001.1"/>
</dbReference>